<reference evidence="1 2" key="1">
    <citation type="submission" date="2019-03" db="EMBL/GenBank/DDBJ databases">
        <title>Algoriphagus sp. nov, a new strain isolated from root system soil of mangrove plant Kandelia.</title>
        <authorList>
            <person name="Yin Q."/>
            <person name="Wang K."/>
            <person name="Song Z."/>
        </authorList>
    </citation>
    <scope>NUCLEOTIDE SEQUENCE [LARGE SCALE GENOMIC DNA]</scope>
    <source>
        <strain evidence="1 2">XY-J91</strain>
    </source>
</reference>
<dbReference type="Gene3D" id="3.10.129.10">
    <property type="entry name" value="Hotdog Thioesterase"/>
    <property type="match status" value="1"/>
</dbReference>
<dbReference type="CDD" id="cd00586">
    <property type="entry name" value="4HBT"/>
    <property type="match status" value="1"/>
</dbReference>
<protein>
    <submittedName>
        <fullName evidence="1">Acyl-CoA thioesterase</fullName>
    </submittedName>
</protein>
<sequence length="140" mass="16154">MSTLEGFEFSVPIQVRFSDIDGYMHVNNGIYFNYFEHARAQYLYELCGWNIMEVGTVVARIELDYVKPIHMEDKVKAYVRCSRLGNSSFDLEQVLVDESNQQVFAKCKTIMVSVSMENMKPVSIPSNYREIMEADLNKSA</sequence>
<dbReference type="Proteomes" id="UP000297647">
    <property type="component" value="Unassembled WGS sequence"/>
</dbReference>
<dbReference type="PANTHER" id="PTHR31793">
    <property type="entry name" value="4-HYDROXYBENZOYL-COA THIOESTERASE FAMILY MEMBER"/>
    <property type="match status" value="1"/>
</dbReference>
<gene>
    <name evidence="1" type="ORF">E4S40_13775</name>
</gene>
<evidence type="ECO:0000313" key="2">
    <source>
        <dbReference type="Proteomes" id="UP000297647"/>
    </source>
</evidence>
<keyword evidence="2" id="KW-1185">Reference proteome</keyword>
<organism evidence="1 2">
    <name type="scientific">Algoriphagus kandeliae</name>
    <dbReference type="NCBI Taxonomy" id="2562278"/>
    <lineage>
        <taxon>Bacteria</taxon>
        <taxon>Pseudomonadati</taxon>
        <taxon>Bacteroidota</taxon>
        <taxon>Cytophagia</taxon>
        <taxon>Cytophagales</taxon>
        <taxon>Cyclobacteriaceae</taxon>
        <taxon>Algoriphagus</taxon>
    </lineage>
</organism>
<dbReference type="InterPro" id="IPR050563">
    <property type="entry name" value="4-hydroxybenzoyl-CoA_TE"/>
</dbReference>
<evidence type="ECO:0000313" key="1">
    <source>
        <dbReference type="EMBL" id="TFV93320.1"/>
    </source>
</evidence>
<name>A0A4Y9QM60_9BACT</name>
<dbReference type="AlphaFoldDB" id="A0A4Y9QM60"/>
<dbReference type="RefSeq" id="WP_135075261.1">
    <property type="nucleotide sequence ID" value="NZ_SPSB01000004.1"/>
</dbReference>
<accession>A0A4Y9QM60</accession>
<comment type="caution">
    <text evidence="1">The sequence shown here is derived from an EMBL/GenBank/DDBJ whole genome shotgun (WGS) entry which is preliminary data.</text>
</comment>
<dbReference type="GO" id="GO:0047617">
    <property type="term" value="F:fatty acyl-CoA hydrolase activity"/>
    <property type="evidence" value="ECO:0007669"/>
    <property type="project" value="TreeGrafter"/>
</dbReference>
<dbReference type="SUPFAM" id="SSF54637">
    <property type="entry name" value="Thioesterase/thiol ester dehydrase-isomerase"/>
    <property type="match status" value="1"/>
</dbReference>
<proteinExistence type="predicted"/>
<dbReference type="OrthoDB" id="9791529at2"/>
<dbReference type="PANTHER" id="PTHR31793:SF24">
    <property type="entry name" value="LONG-CHAIN ACYL-COA THIOESTERASE FADM"/>
    <property type="match status" value="1"/>
</dbReference>
<dbReference type="EMBL" id="SPSB01000004">
    <property type="protein sequence ID" value="TFV93320.1"/>
    <property type="molecule type" value="Genomic_DNA"/>
</dbReference>
<dbReference type="Pfam" id="PF13279">
    <property type="entry name" value="4HBT_2"/>
    <property type="match status" value="1"/>
</dbReference>
<dbReference type="InterPro" id="IPR029069">
    <property type="entry name" value="HotDog_dom_sf"/>
</dbReference>